<feature type="region of interest" description="Disordered" evidence="5">
    <location>
        <begin position="1"/>
        <end position="22"/>
    </location>
</feature>
<dbReference type="InterPro" id="IPR001005">
    <property type="entry name" value="SANT/Myb"/>
</dbReference>
<keyword evidence="3" id="KW-0238">DNA-binding</keyword>
<gene>
    <name evidence="8" type="ORF">LIER_29183</name>
</gene>
<dbReference type="PANTHER" id="PTHR45614:SF218">
    <property type="entry name" value="TRANSCRIPTION FACTOR MYB119-RELATED"/>
    <property type="match status" value="1"/>
</dbReference>
<evidence type="ECO:0000259" key="7">
    <source>
        <dbReference type="PROSITE" id="PS51294"/>
    </source>
</evidence>
<comment type="subcellular location">
    <subcellularLocation>
        <location evidence="1">Nucleus</location>
    </subcellularLocation>
</comment>
<keyword evidence="4" id="KW-0539">Nucleus</keyword>
<keyword evidence="9" id="KW-1185">Reference proteome</keyword>
<dbReference type="PROSITE" id="PS50090">
    <property type="entry name" value="MYB_LIKE"/>
    <property type="match status" value="2"/>
</dbReference>
<feature type="domain" description="HTH myb-type" evidence="7">
    <location>
        <begin position="201"/>
        <end position="256"/>
    </location>
</feature>
<dbReference type="SUPFAM" id="SSF46689">
    <property type="entry name" value="Homeodomain-like"/>
    <property type="match status" value="1"/>
</dbReference>
<keyword evidence="2" id="KW-0677">Repeat</keyword>
<organism evidence="8 9">
    <name type="scientific">Lithospermum erythrorhizon</name>
    <name type="common">Purple gromwell</name>
    <name type="synonym">Lithospermum officinale var. erythrorhizon</name>
    <dbReference type="NCBI Taxonomy" id="34254"/>
    <lineage>
        <taxon>Eukaryota</taxon>
        <taxon>Viridiplantae</taxon>
        <taxon>Streptophyta</taxon>
        <taxon>Embryophyta</taxon>
        <taxon>Tracheophyta</taxon>
        <taxon>Spermatophyta</taxon>
        <taxon>Magnoliopsida</taxon>
        <taxon>eudicotyledons</taxon>
        <taxon>Gunneridae</taxon>
        <taxon>Pentapetalae</taxon>
        <taxon>asterids</taxon>
        <taxon>lamiids</taxon>
        <taxon>Boraginales</taxon>
        <taxon>Boraginaceae</taxon>
        <taxon>Boraginoideae</taxon>
        <taxon>Lithospermeae</taxon>
        <taxon>Lithospermum</taxon>
    </lineage>
</organism>
<comment type="caution">
    <text evidence="8">The sequence shown here is derived from an EMBL/GenBank/DDBJ whole genome shotgun (WGS) entry which is preliminary data.</text>
</comment>
<proteinExistence type="predicted"/>
<feature type="region of interest" description="Disordered" evidence="5">
    <location>
        <begin position="186"/>
        <end position="208"/>
    </location>
</feature>
<dbReference type="SMART" id="SM00717">
    <property type="entry name" value="SANT"/>
    <property type="match status" value="2"/>
</dbReference>
<evidence type="ECO:0000256" key="5">
    <source>
        <dbReference type="SAM" id="MobiDB-lite"/>
    </source>
</evidence>
<protein>
    <submittedName>
        <fullName evidence="8">Uncharacterized protein</fullName>
    </submittedName>
</protein>
<feature type="compositionally biased region" description="Polar residues" evidence="5">
    <location>
        <begin position="7"/>
        <end position="22"/>
    </location>
</feature>
<dbReference type="FunFam" id="1.10.10.60:FF:000010">
    <property type="entry name" value="Transcriptional activator Myb isoform A"/>
    <property type="match status" value="1"/>
</dbReference>
<evidence type="ECO:0000256" key="4">
    <source>
        <dbReference type="ARBA" id="ARBA00023242"/>
    </source>
</evidence>
<feature type="domain" description="Myb-like" evidence="6">
    <location>
        <begin position="253"/>
        <end position="303"/>
    </location>
</feature>
<evidence type="ECO:0000256" key="2">
    <source>
        <dbReference type="ARBA" id="ARBA00022737"/>
    </source>
</evidence>
<accession>A0AAV3RIC1</accession>
<dbReference type="Gene3D" id="1.10.10.60">
    <property type="entry name" value="Homeodomain-like"/>
    <property type="match status" value="2"/>
</dbReference>
<sequence length="465" mass="52903">MEMKMTSKCNNEQTFSRDQQSNNPRIVDDYFIDSITSRDFLQEFQHLDHHFSITGSSCNPDIGLQTNGYDDPFDPFSLQRSTMATATGEFCVYEFNKPSSFGENGAISGSSVVQNFHGGGGLFGYPNTKNISSMGYNNYSDLSFLSVNNNCQDVKPTNIVVPDESSCISTAGNGYFYKGNNTSVKKNTTNATKKHARGRKQPKTTKGQWNDEEDRLLIKLVEKHGVRKWSHIAQIIKGRIGKQCRERWHNHLRPDIKKDVWTDEEDKILIEVHAKVGNKWAEIAKRLPGRTENSIKNHWNATKRRQFSKRKCRTNKTPRSSSLLQDYIKSLNLEKNTTGGHKRNTSLGGGATTIITTTPSTTLDAPPPPRPRELLELCHPKNNNDDDRLVPNYHYDEVPEFEFSLDNKMFEESGIDSLMMEDLPSIQEDDEEQCFGHDMSYENLPPSLMQQVGKKELDLMEIINM</sequence>
<feature type="domain" description="Myb-like" evidence="6">
    <location>
        <begin position="201"/>
        <end position="252"/>
    </location>
</feature>
<dbReference type="GO" id="GO:0005634">
    <property type="term" value="C:nucleus"/>
    <property type="evidence" value="ECO:0007669"/>
    <property type="project" value="UniProtKB-SubCell"/>
</dbReference>
<dbReference type="AlphaFoldDB" id="A0AAV3RIC1"/>
<feature type="domain" description="HTH myb-type" evidence="7">
    <location>
        <begin position="257"/>
        <end position="307"/>
    </location>
</feature>
<dbReference type="GO" id="GO:0000981">
    <property type="term" value="F:DNA-binding transcription factor activity, RNA polymerase II-specific"/>
    <property type="evidence" value="ECO:0007669"/>
    <property type="project" value="TreeGrafter"/>
</dbReference>
<feature type="compositionally biased region" description="Basic residues" evidence="5">
    <location>
        <begin position="192"/>
        <end position="203"/>
    </location>
</feature>
<dbReference type="CDD" id="cd00167">
    <property type="entry name" value="SANT"/>
    <property type="match status" value="2"/>
</dbReference>
<dbReference type="Proteomes" id="UP001454036">
    <property type="component" value="Unassembled WGS sequence"/>
</dbReference>
<dbReference type="InterPro" id="IPR009057">
    <property type="entry name" value="Homeodomain-like_sf"/>
</dbReference>
<dbReference type="EMBL" id="BAABME010009965">
    <property type="protein sequence ID" value="GAA0176134.1"/>
    <property type="molecule type" value="Genomic_DNA"/>
</dbReference>
<evidence type="ECO:0000256" key="3">
    <source>
        <dbReference type="ARBA" id="ARBA00023125"/>
    </source>
</evidence>
<dbReference type="InterPro" id="IPR017930">
    <property type="entry name" value="Myb_dom"/>
</dbReference>
<evidence type="ECO:0000313" key="9">
    <source>
        <dbReference type="Proteomes" id="UP001454036"/>
    </source>
</evidence>
<evidence type="ECO:0000313" key="8">
    <source>
        <dbReference type="EMBL" id="GAA0176134.1"/>
    </source>
</evidence>
<dbReference type="PANTHER" id="PTHR45614">
    <property type="entry name" value="MYB PROTEIN-RELATED"/>
    <property type="match status" value="1"/>
</dbReference>
<reference evidence="8 9" key="1">
    <citation type="submission" date="2024-01" db="EMBL/GenBank/DDBJ databases">
        <title>The complete chloroplast genome sequence of Lithospermum erythrorhizon: insights into the phylogenetic relationship among Boraginaceae species and the maternal lineages of purple gromwells.</title>
        <authorList>
            <person name="Okada T."/>
            <person name="Watanabe K."/>
        </authorList>
    </citation>
    <scope>NUCLEOTIDE SEQUENCE [LARGE SCALE GENOMIC DNA]</scope>
</reference>
<dbReference type="InterPro" id="IPR050560">
    <property type="entry name" value="MYB_TF"/>
</dbReference>
<dbReference type="Pfam" id="PF13921">
    <property type="entry name" value="Myb_DNA-bind_6"/>
    <property type="match status" value="1"/>
</dbReference>
<dbReference type="FunFam" id="1.10.10.60:FF:000381">
    <property type="entry name" value="Transcription factor MYB119"/>
    <property type="match status" value="1"/>
</dbReference>
<name>A0AAV3RIC1_LITER</name>
<dbReference type="PROSITE" id="PS51294">
    <property type="entry name" value="HTH_MYB"/>
    <property type="match status" value="2"/>
</dbReference>
<evidence type="ECO:0000256" key="1">
    <source>
        <dbReference type="ARBA" id="ARBA00004123"/>
    </source>
</evidence>
<dbReference type="GO" id="GO:0000978">
    <property type="term" value="F:RNA polymerase II cis-regulatory region sequence-specific DNA binding"/>
    <property type="evidence" value="ECO:0007669"/>
    <property type="project" value="TreeGrafter"/>
</dbReference>
<evidence type="ECO:0000259" key="6">
    <source>
        <dbReference type="PROSITE" id="PS50090"/>
    </source>
</evidence>